<dbReference type="WBParaSite" id="ALUE_0001448901-mRNA-1">
    <property type="protein sequence ID" value="ALUE_0001448901-mRNA-1"/>
    <property type="gene ID" value="ALUE_0001448901"/>
</dbReference>
<name>A0A0M3IAA9_ASCLU</name>
<organism evidence="1 2">
    <name type="scientific">Ascaris lumbricoides</name>
    <name type="common">Giant roundworm</name>
    <dbReference type="NCBI Taxonomy" id="6252"/>
    <lineage>
        <taxon>Eukaryota</taxon>
        <taxon>Metazoa</taxon>
        <taxon>Ecdysozoa</taxon>
        <taxon>Nematoda</taxon>
        <taxon>Chromadorea</taxon>
        <taxon>Rhabditida</taxon>
        <taxon>Spirurina</taxon>
        <taxon>Ascaridomorpha</taxon>
        <taxon>Ascaridoidea</taxon>
        <taxon>Ascarididae</taxon>
        <taxon>Ascaris</taxon>
    </lineage>
</organism>
<reference evidence="2" key="1">
    <citation type="submission" date="2017-02" db="UniProtKB">
        <authorList>
            <consortium name="WormBaseParasite"/>
        </authorList>
    </citation>
    <scope>IDENTIFICATION</scope>
</reference>
<proteinExistence type="predicted"/>
<dbReference type="Proteomes" id="UP000036681">
    <property type="component" value="Unplaced"/>
</dbReference>
<keyword evidence="1" id="KW-1185">Reference proteome</keyword>
<protein>
    <submittedName>
        <fullName evidence="2">Focal_AT domain-containing protein</fullName>
    </submittedName>
</protein>
<sequence>MQHAIASVAEEMRKLLEATIRDVVRSLLPEMVKINVQPLESVLKFNSERLQTMERGTSCALQALTEAVDALQDGCTSIPKPVNSTSFAANAEKEKRDDQLYSSVLRNRAVFLSDGIGVMRNRWQKY</sequence>
<evidence type="ECO:0000313" key="1">
    <source>
        <dbReference type="Proteomes" id="UP000036681"/>
    </source>
</evidence>
<dbReference type="AlphaFoldDB" id="A0A0M3IAA9"/>
<accession>A0A0M3IAA9</accession>
<evidence type="ECO:0000313" key="2">
    <source>
        <dbReference type="WBParaSite" id="ALUE_0001448901-mRNA-1"/>
    </source>
</evidence>